<reference evidence="10 11" key="1">
    <citation type="submission" date="2022-03" db="EMBL/GenBank/DDBJ databases">
        <authorList>
            <person name="Nunn A."/>
            <person name="Chopra R."/>
            <person name="Nunn A."/>
            <person name="Contreras Garrido A."/>
        </authorList>
    </citation>
    <scope>NUCLEOTIDE SEQUENCE [LARGE SCALE GENOMIC DNA]</scope>
</reference>
<dbReference type="InterPro" id="IPR005878">
    <property type="entry name" value="Ribosom_uL1_bac-type"/>
</dbReference>
<dbReference type="Pfam" id="PF00687">
    <property type="entry name" value="Ribosomal_L1"/>
    <property type="match status" value="1"/>
</dbReference>
<evidence type="ECO:0000256" key="8">
    <source>
        <dbReference type="ARBA" id="ARBA00082680"/>
    </source>
</evidence>
<evidence type="ECO:0000256" key="7">
    <source>
        <dbReference type="ARBA" id="ARBA00057875"/>
    </source>
</evidence>
<protein>
    <recommendedName>
        <fullName evidence="6">Large ribosomal subunit protein uL1c</fullName>
    </recommendedName>
    <alternativeName>
        <fullName evidence="8">CL1</fullName>
    </alternativeName>
</protein>
<comment type="similarity">
    <text evidence="1">Belongs to the universal ribosomal protein uL1 family.</text>
</comment>
<dbReference type="GO" id="GO:0015934">
    <property type="term" value="C:large ribosomal subunit"/>
    <property type="evidence" value="ECO:0007669"/>
    <property type="project" value="InterPro"/>
</dbReference>
<dbReference type="PANTHER" id="PTHR36427">
    <property type="entry name" value="54S RIBOSOMAL PROTEIN L1, MITOCHONDRIAL"/>
    <property type="match status" value="1"/>
</dbReference>
<feature type="region of interest" description="Disordered" evidence="9">
    <location>
        <begin position="637"/>
        <end position="681"/>
    </location>
</feature>
<dbReference type="InterPro" id="IPR023674">
    <property type="entry name" value="Ribosomal_uL1-like"/>
</dbReference>
<feature type="compositionally biased region" description="Low complexity" evidence="9">
    <location>
        <begin position="886"/>
        <end position="906"/>
    </location>
</feature>
<dbReference type="SUPFAM" id="SSF56815">
    <property type="entry name" value="Sec1/munc18-like (SM) proteins"/>
    <property type="match status" value="2"/>
</dbReference>
<evidence type="ECO:0000313" key="10">
    <source>
        <dbReference type="EMBL" id="CAH2058321.1"/>
    </source>
</evidence>
<keyword evidence="5" id="KW-0687">Ribonucleoprotein</keyword>
<feature type="non-terminal residue" evidence="10">
    <location>
        <position position="1"/>
    </location>
</feature>
<organism evidence="10 11">
    <name type="scientific">Thlaspi arvense</name>
    <name type="common">Field penny-cress</name>
    <dbReference type="NCBI Taxonomy" id="13288"/>
    <lineage>
        <taxon>Eukaryota</taxon>
        <taxon>Viridiplantae</taxon>
        <taxon>Streptophyta</taxon>
        <taxon>Embryophyta</taxon>
        <taxon>Tracheophyta</taxon>
        <taxon>Spermatophyta</taxon>
        <taxon>Magnoliopsida</taxon>
        <taxon>eudicotyledons</taxon>
        <taxon>Gunneridae</taxon>
        <taxon>Pentapetalae</taxon>
        <taxon>rosids</taxon>
        <taxon>malvids</taxon>
        <taxon>Brassicales</taxon>
        <taxon>Brassicaceae</taxon>
        <taxon>Thlaspideae</taxon>
        <taxon>Thlaspi</taxon>
    </lineage>
</organism>
<proteinExistence type="inferred from homology"/>
<dbReference type="GO" id="GO:0006412">
    <property type="term" value="P:translation"/>
    <property type="evidence" value="ECO:0007669"/>
    <property type="project" value="InterPro"/>
</dbReference>
<dbReference type="FunFam" id="3.40.50.790:FF:000001">
    <property type="entry name" value="50S ribosomal protein L1"/>
    <property type="match status" value="1"/>
</dbReference>
<evidence type="ECO:0000256" key="1">
    <source>
        <dbReference type="ARBA" id="ARBA00010531"/>
    </source>
</evidence>
<feature type="region of interest" description="Disordered" evidence="9">
    <location>
        <begin position="882"/>
        <end position="956"/>
    </location>
</feature>
<name>A0AAU9S4R9_THLAR</name>
<evidence type="ECO:0000256" key="3">
    <source>
        <dbReference type="ARBA" id="ARBA00022884"/>
    </source>
</evidence>
<dbReference type="Proteomes" id="UP000836841">
    <property type="component" value="Chromosome 4"/>
</dbReference>
<evidence type="ECO:0000256" key="4">
    <source>
        <dbReference type="ARBA" id="ARBA00022980"/>
    </source>
</evidence>
<dbReference type="Gene3D" id="3.40.50.1910">
    <property type="match status" value="1"/>
</dbReference>
<dbReference type="NCBIfam" id="TIGR01169">
    <property type="entry name" value="rplA_bact"/>
    <property type="match status" value="1"/>
</dbReference>
<evidence type="ECO:0000256" key="9">
    <source>
        <dbReference type="SAM" id="MobiDB-lite"/>
    </source>
</evidence>
<keyword evidence="4" id="KW-0689">Ribosomal protein</keyword>
<evidence type="ECO:0000256" key="6">
    <source>
        <dbReference type="ARBA" id="ARBA00035205"/>
    </source>
</evidence>
<dbReference type="GO" id="GO:0019843">
    <property type="term" value="F:rRNA binding"/>
    <property type="evidence" value="ECO:0007669"/>
    <property type="project" value="UniProtKB-KW"/>
</dbReference>
<dbReference type="EMBL" id="OU466860">
    <property type="protein sequence ID" value="CAH2058321.1"/>
    <property type="molecule type" value="Genomic_DNA"/>
</dbReference>
<dbReference type="GO" id="GO:0003735">
    <property type="term" value="F:structural constituent of ribosome"/>
    <property type="evidence" value="ECO:0007669"/>
    <property type="project" value="InterPro"/>
</dbReference>
<keyword evidence="3" id="KW-0694">RNA-binding</keyword>
<dbReference type="Gene3D" id="3.30.190.20">
    <property type="match status" value="1"/>
</dbReference>
<keyword evidence="11" id="KW-1185">Reference proteome</keyword>
<evidence type="ECO:0000256" key="2">
    <source>
        <dbReference type="ARBA" id="ARBA00022730"/>
    </source>
</evidence>
<dbReference type="Gene3D" id="3.40.50.790">
    <property type="match status" value="1"/>
</dbReference>
<dbReference type="InterPro" id="IPR028364">
    <property type="entry name" value="Ribosomal_uL1/biogenesis"/>
</dbReference>
<accession>A0AAU9S4R9</accession>
<dbReference type="AlphaFoldDB" id="A0AAU9S4R9"/>
<dbReference type="PANTHER" id="PTHR36427:SF4">
    <property type="entry name" value="RIBOSOMAL PROTEIN L1P_L10E FAMILY"/>
    <property type="match status" value="1"/>
</dbReference>
<dbReference type="InterPro" id="IPR036045">
    <property type="entry name" value="Sec1-like_sf"/>
</dbReference>
<dbReference type="CDD" id="cd00403">
    <property type="entry name" value="Ribosomal_L1"/>
    <property type="match status" value="1"/>
</dbReference>
<feature type="compositionally biased region" description="Polar residues" evidence="9">
    <location>
        <begin position="929"/>
        <end position="947"/>
    </location>
</feature>
<keyword evidence="2" id="KW-0699">rRNA-binding</keyword>
<evidence type="ECO:0000313" key="11">
    <source>
        <dbReference type="Proteomes" id="UP000836841"/>
    </source>
</evidence>
<dbReference type="SUPFAM" id="SSF56808">
    <property type="entry name" value="Ribosomal protein L1"/>
    <property type="match status" value="1"/>
</dbReference>
<gene>
    <name evidence="10" type="ORF">TAV2_LOCUS13578</name>
</gene>
<sequence length="1273" mass="139410">MALIDVAISCLNSIREIEEDIKDAIVYIDAGCTESFQFAGAFPLLLELGARAVCSLENMTPLDAVADWNSKLDCAKRIVIMTSRLLNDAHRYMLRCLSTHEGVHSCTVFTSISEGSHSACPDSPLGPDAYREYEILLVQDYNEHSKKSDEISKDKGVSKFSSALESLTMEPIISENADTSSGDAEGLVVSVHHFPLIICPFTPRAFVLPSQGSVAEASLSRQHEDSLSFGLPPISTGSMSDTDDVPPGATLTAHFLYQLALKMELKLEIFSLGDLSKNVGKILTDMSSLYDVGRRKRSAGLLLVDRTLDLITPCCHGDSLFDRIFSSLPRAERFSSQAQLKQGVPSIDRPSLDVQVPLGELLNEEPSKIRDSGLPEGVEAFLRGWDSYTSDPESVDLLNESDSKSSTNLSELLNGSLVVTECFRGTPYLEAVIDRRTKDGSVLVKKWLQEALRRENISVNVRGRPGYATKAELHAMIKALSQSQSSLLKNKGIIQLAAATAAALDEPQSARWDAFSSAEMMLNVSAGDTSQGLAAQISDLINKSALAELQAKKNEKPDSSSRGLLSFRDALLFTIVGYILAGENFPTSGSGGPFSWQEEHFLKEAIVDAVLENPSAGNLKFLNGLTEELEGRLNRLKSEEAKETPADDQLDIDALDDDPWGKWGEEEEEEEDNENSKANESYDDMQLKLDLRDRVDSLFRFLHKLSSLRTSNLPLREGSLASESSFPGDPSGNKGLLYRLITKVLSKDEIPGLEYHSSTVGRLFKSGFGRFGLGQAKPSLADQSVILVFVIGGINGREVLEAQEAVSESGRPDIGLVIGGTTLLNPDDMFEQDNWVGNWNSEIFLNSKNIYVFGPSAMKLLLSQARRQGLIKPFSSPFPQIPRLFSSSPSSDSNPSPDSNLNPSLNEFRKKLEPVSYAAKPKDQKSETSDGASPPLSSSTPLQGESANQEDRSSLTREEIRYVKDAPSVTPVSYAQSVAPLPEDRVAREGDIERTPEEMERERKRIELENRARRRFLRATAVEEDTSSLPLPTLLKPDLKHGKKPIFDLMEAIREIKGNAKAKFDETLEAHVRLGIEKGRSELIVRGTLALPHSVKKDVKVAFFAEGADAEDAKAAGADVVGGLELIEEILKSGKIDFDRCLATPKMMPRVYKISRILNNHGLMPNPKQGSVTKDVAKAVKDAKAGHTKFRMDKTSILHVPLGKMSFAEDALRENVGAFMNALLLAKPAGLKKTSKYAGYVNAFHLCSTMGKGYPVSIQSLSRAADLYTKLQL</sequence>
<comment type="function">
    <text evidence="7">This protein binds directly to 23S ribosomal RNA.</text>
</comment>
<feature type="compositionally biased region" description="Acidic residues" evidence="9">
    <location>
        <begin position="646"/>
        <end position="658"/>
    </location>
</feature>
<dbReference type="InterPro" id="IPR027482">
    <property type="entry name" value="Sec1-like_dom2"/>
</dbReference>
<dbReference type="InterPro" id="IPR016095">
    <property type="entry name" value="Ribosomal_uL1_3-a/b-sand"/>
</dbReference>
<evidence type="ECO:0000256" key="5">
    <source>
        <dbReference type="ARBA" id="ARBA00023274"/>
    </source>
</evidence>